<accession>A0A915JE87</accession>
<feature type="compositionally biased region" description="Basic and acidic residues" evidence="1">
    <location>
        <begin position="128"/>
        <end position="137"/>
    </location>
</feature>
<sequence>MRRSNESKYDTEKANNEMSSDLVSACEIIDFRSPPHHTILEKMPPGIAFGRELMENSTLSASNSADQSPIHRSSLVLQENKQKIINNRTKATDSKALSSKLIYEQGSISSKMQIGSSNNSDYQQNNISKEKSTRSEH</sequence>
<protein>
    <submittedName>
        <fullName evidence="3">Uncharacterized protein</fullName>
    </submittedName>
</protein>
<organism evidence="2 3">
    <name type="scientific">Romanomermis culicivorax</name>
    <name type="common">Nematode worm</name>
    <dbReference type="NCBI Taxonomy" id="13658"/>
    <lineage>
        <taxon>Eukaryota</taxon>
        <taxon>Metazoa</taxon>
        <taxon>Ecdysozoa</taxon>
        <taxon>Nematoda</taxon>
        <taxon>Enoplea</taxon>
        <taxon>Dorylaimia</taxon>
        <taxon>Mermithida</taxon>
        <taxon>Mermithoidea</taxon>
        <taxon>Mermithidae</taxon>
        <taxon>Romanomermis</taxon>
    </lineage>
</organism>
<reference evidence="3" key="1">
    <citation type="submission" date="2022-11" db="UniProtKB">
        <authorList>
            <consortium name="WormBaseParasite"/>
        </authorList>
    </citation>
    <scope>IDENTIFICATION</scope>
</reference>
<proteinExistence type="predicted"/>
<evidence type="ECO:0000256" key="1">
    <source>
        <dbReference type="SAM" id="MobiDB-lite"/>
    </source>
</evidence>
<keyword evidence="2" id="KW-1185">Reference proteome</keyword>
<dbReference type="Proteomes" id="UP000887565">
    <property type="component" value="Unplaced"/>
</dbReference>
<evidence type="ECO:0000313" key="2">
    <source>
        <dbReference type="Proteomes" id="UP000887565"/>
    </source>
</evidence>
<evidence type="ECO:0000313" key="3">
    <source>
        <dbReference type="WBParaSite" id="nRc.2.0.1.t24835-RA"/>
    </source>
</evidence>
<dbReference type="WBParaSite" id="nRc.2.0.1.t24835-RA">
    <property type="protein sequence ID" value="nRc.2.0.1.t24835-RA"/>
    <property type="gene ID" value="nRc.2.0.1.g24835"/>
</dbReference>
<dbReference type="AlphaFoldDB" id="A0A915JE87"/>
<feature type="compositionally biased region" description="Polar residues" evidence="1">
    <location>
        <begin position="108"/>
        <end position="127"/>
    </location>
</feature>
<name>A0A915JE87_ROMCU</name>
<feature type="region of interest" description="Disordered" evidence="1">
    <location>
        <begin position="108"/>
        <end position="137"/>
    </location>
</feature>